<feature type="domain" description="NAD-dependent epimerase/dehydratase" evidence="3">
    <location>
        <begin position="6"/>
        <end position="238"/>
    </location>
</feature>
<dbReference type="OrthoDB" id="8967463at2"/>
<evidence type="ECO:0000259" key="3">
    <source>
        <dbReference type="Pfam" id="PF01370"/>
    </source>
</evidence>
<dbReference type="AlphaFoldDB" id="R9GTK2"/>
<proteinExistence type="predicted"/>
<dbReference type="Gene3D" id="3.40.50.720">
    <property type="entry name" value="NAD(P)-binding Rossmann-like Domain"/>
    <property type="match status" value="1"/>
</dbReference>
<dbReference type="EC" id="5.1.3.20" evidence="4"/>
<evidence type="ECO:0000313" key="5">
    <source>
        <dbReference type="Proteomes" id="UP000014174"/>
    </source>
</evidence>
<gene>
    <name evidence="4" type="ORF">ADIARSV_1746</name>
</gene>
<evidence type="ECO:0000313" key="4">
    <source>
        <dbReference type="EMBL" id="EOR95046.1"/>
    </source>
</evidence>
<dbReference type="RefSeq" id="WP_016194982.1">
    <property type="nucleotide sequence ID" value="NZ_AQPN01000068.1"/>
</dbReference>
<reference evidence="4 5" key="1">
    <citation type="journal article" date="2013" name="Genome Announc.">
        <title>Draft Genome Sequence of Arcticibacter svalbardensis Strain MN12-7T, a Member of the Family Sphingobacteriaceae Isolated from an Arctic Soil Sample.</title>
        <authorList>
            <person name="Shivaji S."/>
            <person name="Ara S."/>
            <person name="Prasad S."/>
            <person name="Manasa B.P."/>
            <person name="Begum Z."/>
            <person name="Singh A."/>
            <person name="Kumar Pinnaka A."/>
        </authorList>
    </citation>
    <scope>NUCLEOTIDE SEQUENCE [LARGE SCALE GENOMIC DNA]</scope>
    <source>
        <strain evidence="4 5">MN12-7</strain>
    </source>
</reference>
<protein>
    <submittedName>
        <fullName evidence="4">ADP-L-glycero-D-manno-heptose-6-epimerase</fullName>
        <ecNumber evidence="4">5.1.3.20</ecNumber>
    </submittedName>
</protein>
<dbReference type="PANTHER" id="PTHR43103">
    <property type="entry name" value="NUCLEOSIDE-DIPHOSPHATE-SUGAR EPIMERASE"/>
    <property type="match status" value="1"/>
</dbReference>
<evidence type="ECO:0000256" key="2">
    <source>
        <dbReference type="ARBA" id="ARBA00023277"/>
    </source>
</evidence>
<dbReference type="Gene3D" id="3.90.25.10">
    <property type="entry name" value="UDP-galactose 4-epimerase, domain 1"/>
    <property type="match status" value="1"/>
</dbReference>
<keyword evidence="4" id="KW-0413">Isomerase</keyword>
<name>R9GTK2_9SPHI</name>
<dbReference type="SUPFAM" id="SSF51735">
    <property type="entry name" value="NAD(P)-binding Rossmann-fold domains"/>
    <property type="match status" value="1"/>
</dbReference>
<sequence length="317" mass="35986">MKPKSIVVTGGSGFVGSNVIKKLNASGVNEIIIIDNYDEQKFLNIKDCNFIDYISYKSSLPQIDEQLKGHNVGAVLHIGANADVLVKDAEVMLVNNYEHSKYYLNFCLERTIPLIYASSSAVYGNSTNCIVDNDFEHPHNVYSWSKWMFDKYVLNNMTSFESRVIGLRFFNIFGIGEAHKDKNASLPYRFHSFIKQKGFIDLFDKEIKRDYVWVEDVANVIVEILNDNSITSGIYNLGSGNPISHRDLAQMVIDVFVERGITKPNNHLIQSIPMPEDLISNFQFHTKAEDSMDVVKKYTSGNADKIKKYINDLIDQG</sequence>
<keyword evidence="5" id="KW-1185">Reference proteome</keyword>
<dbReference type="GO" id="GO:0008712">
    <property type="term" value="F:ADP-glyceromanno-heptose 6-epimerase activity"/>
    <property type="evidence" value="ECO:0007669"/>
    <property type="project" value="UniProtKB-EC"/>
</dbReference>
<evidence type="ECO:0000256" key="1">
    <source>
        <dbReference type="ARBA" id="ARBA00022857"/>
    </source>
</evidence>
<dbReference type="EMBL" id="AQPN01000068">
    <property type="protein sequence ID" value="EOR95046.1"/>
    <property type="molecule type" value="Genomic_DNA"/>
</dbReference>
<dbReference type="PANTHER" id="PTHR43103:SF3">
    <property type="entry name" value="ADP-L-GLYCERO-D-MANNO-HEPTOSE-6-EPIMERASE"/>
    <property type="match status" value="1"/>
</dbReference>
<dbReference type="Proteomes" id="UP000014174">
    <property type="component" value="Unassembled WGS sequence"/>
</dbReference>
<accession>R9GTK2</accession>
<keyword evidence="1" id="KW-0521">NADP</keyword>
<dbReference type="InterPro" id="IPR036291">
    <property type="entry name" value="NAD(P)-bd_dom_sf"/>
</dbReference>
<keyword evidence="2" id="KW-0119">Carbohydrate metabolism</keyword>
<dbReference type="STRING" id="1150600.ADIARSV_1746"/>
<dbReference type="PATRIC" id="fig|1150600.3.peg.1719"/>
<dbReference type="Pfam" id="PF01370">
    <property type="entry name" value="Epimerase"/>
    <property type="match status" value="1"/>
</dbReference>
<comment type="caution">
    <text evidence="4">The sequence shown here is derived from an EMBL/GenBank/DDBJ whole genome shotgun (WGS) entry which is preliminary data.</text>
</comment>
<organism evidence="4 5">
    <name type="scientific">Arcticibacter svalbardensis MN12-7</name>
    <dbReference type="NCBI Taxonomy" id="1150600"/>
    <lineage>
        <taxon>Bacteria</taxon>
        <taxon>Pseudomonadati</taxon>
        <taxon>Bacteroidota</taxon>
        <taxon>Sphingobacteriia</taxon>
        <taxon>Sphingobacteriales</taxon>
        <taxon>Sphingobacteriaceae</taxon>
        <taxon>Arcticibacter</taxon>
    </lineage>
</organism>
<dbReference type="InterPro" id="IPR001509">
    <property type="entry name" value="Epimerase_deHydtase"/>
</dbReference>
<dbReference type="eggNOG" id="COG0451">
    <property type="taxonomic scope" value="Bacteria"/>
</dbReference>